<feature type="domain" description="Carrier" evidence="9">
    <location>
        <begin position="4622"/>
        <end position="4697"/>
    </location>
</feature>
<dbReference type="SMART" id="SM00823">
    <property type="entry name" value="PKS_PP"/>
    <property type="match status" value="4"/>
</dbReference>
<dbReference type="InterPro" id="IPR045851">
    <property type="entry name" value="AMP-bd_C_sf"/>
</dbReference>
<feature type="domain" description="Carrier" evidence="9">
    <location>
        <begin position="952"/>
        <end position="1026"/>
    </location>
</feature>
<dbReference type="InterPro" id="IPR000873">
    <property type="entry name" value="AMP-dep_synth/lig_dom"/>
</dbReference>
<sequence length="5153" mass="577833">MNLIVVSSETEQAVRFHILEKAIRKFINSQDSLRIRLIQVDGEIRQYMDEETELQPVERVRLEHPAGSEDPLDALASRKEAFQMNLFNRELYKIYFYEIGERRGFIAKFHHIIADGWSATLFLDFVWNEYLRMAGPPVCEDPLPQVPQVPQETQVPAPQGSYLRYMESERSYMDSSRRAKSSSFWQNTFTPLPERLPAPSDSTAARRSYFLLSDEQDAGIRKFVQDNDISIPSFFMTVLYIYLSQVQQCTDLVLGMPVFNRSSREERALFGMCTSTMPVRLTSDTDVPLRGLFSSVHKELKRCYVHQKYPYDLLIPSLKKQHPELTQLFEYGVNFLNYRFIPELNGIPIVTNWHHTGEQTESLTLLIGERHERKLMVMYDHKTEMFTEQDIVLMNERIQFLIDQSLTNGELRLKDIDILHKEERERILHKFNETSTPYPSDQTVVSLFEQQVERSPDATAAVGQGRKLTYRELNARANRLAWRLKAEGVRAGSVVALMAHRSLDMLAGIYGILKAGAAYLPLDPGYPEERLRYMLEDSGAGLLLGSAESLDGVPFFEGNVLDLDLSDEADDGLPEGNPEPASGPGDLAYVIYTSGSTGRPKGVMIEHRAVVNRLVWMQKRYPLQTHDVILQKTPLSFDVSVWELFWWSLCGAGVCLLESGGEKDPAVLTQAIAAHGVTVLHFVPSMLNAWLGYMETAGNPKELAGVKRVFASGEALHKQQVDRFYRVAGEHGAALVNLYGPTEATVDVTYFDCTPGLERIPIGKPIDNTRLYIVDEDRQLRPIGVPGELCIAGAGLARGYLGRPELTQEKFVDNPFEPGERMYRTGDLARWLPDGNVEYIGRMDHQVKIRGYRIELGEVEAQLLQVDDVTEAVVIAREDKLDQNQLCAYYVAARELAPSEIRSRLAAVLPGHMIPAHLIQLPGMPLTVNGKLDRKALPAPSGRRQTGVEYAAPRTPEEHLLVSVWKSVLGAERIGVKDSFFELGGDSIQSLQVISKLYPAGYKLDMKDVFHYPTLEQMSTRLTPVTRLADQGEVTGEILPTPVIARFMELAKESLHHYNQSLFLFRPERFEEAALRLTLQGIVTHHDALRMVMKQDGQGNTLWIRSPEEGELFDLEVIDCTVEASAGRIIEAKAAELQGGFSLSRGPLMKVALFRCVDGDHLLIVIHHLAVDGYSWRIVLEDLTKGYEQALLGVKPALPLKTDSFQVWSDKLMAYTDSESLLEELSYWQEVDRTPVKALPKDMEQESPRVQDSEALTVEWSVEETELLLKEAQRAYNTDVNDLLLTALGIAVGEWSGQPEVMVDLEGHGREALLQDIDISRTVGWFTSIFPVVLRNEAELPLSKRIKRLKEQLRGVPGKGVGYGLLRYLSAGKEKWGFCAKPEISFNYLGQFDPNLQNHGLHLNLSPYSSGSLVGGNAARPYALDIQCAVASGRLSLTISYSSKQYRSTSIGRLAERLQTALREVLGHCVEREYSELTPSDLLVKDMTLEEVEELTEQCRPYGELENVYPLTPMQKGMLFHSLLGGQTGAYVEQVSLQLQGSLDIELLRRSWIAVTRRHDVLRTNFYSGGREEPVQVVFRTKEIPFQYEDIRGMNVEEQAAYTADWIARDRARGFELSRDPLMRVALLRKEDAAYQMLWSHHHILLDGWCLPLIFRELFTLYACYLKSNEPALPPAVPYRRYLSWLEQREVAAAEKYWLAYLEGYEGPSSLPTKRAAEEGQQPSYDPRVYKAGFGKDLTERMNRTAQRNGVTLNTLLQTAWAVLLQMYTGKQDVVFGSVVSGRPPEIPGIEAMVGLCINTIPVRIVCRMEESFSEVMRRTQEHALGSEAYHAYPLYEIQAKAAQNGGLIDHIFVFENYPLAEGLGPVGEQLEGAHLAFGDIAVREQTHYDLNLIVLPGEELTVRFQFNSTVYEELAVQRWAGHLIHILEQVVNDPHRTVGGLELMTQQEILMQQEAFNNTAVPYPKEKTVHALFREQAEKTPHALAVVSDGEAMTYRELNEQSNRLARFLQSKGVERESIVALRMPRSLRYVQFVLGVLKAGGAILPIDPSTPDERIRHMLSDSSPALVVTDLPLTEAILGDAKSVTAEEAISRSRTLPATDLAIGASSGDALYVIYTSGSTGTPKGVLLEHRTLINLLQWQQHSIPVKAGASKVLQFAAMGFDVCYQEIFTALLGGAELHIIGEDRKRQPAEFVELVLAIGADIVFLPTAYLKYLASEKRYLETLSQGRLRHIVVAGEQLVIHPNLRAYLLENEVTLHNHYGPSETHVVTSHRMQGRDPLLPNLPPIGKPIANTSLFIIGRNGRLLPSGAAGELCIGGAGLARGYVNRAELTAEKFVSHPLQAGERVYRTGDLARWLPDGTLEYLGRMDHQVKIRGYRIELGEVESRLLDTPSITEATVLALDDEEGAKYLCAYIVAECGFTSGEIRSALAEKLPAYMIPSFIMQLDSLPLTVNGKVDRRALPKPDHAVRSDAVYVAPRNETEDRLADIWKSVLKRQHIGVKDNFFELGGHSLSAASLTGRIYKELNLELPLREVFRYPTIEGMARVIGAASRSGYTPIPLAEEREYYPVSSAQRRLYLVSHLNGGGLSYNMPGALQIDGPLEPIRVQEALRRLIARHESLRTVFQVMDGEVMSRIYEAVPFSVELVPGMDRPEPELLRDFIRPFDLSQAPLLRAGLIRKGPEQHLLLFDMHHIISDGVSLNLLAREFIQYYQGQELPPLPVQYKDYAVWQQEQTVQPAMQPHRQYWIDRFHEGVPVLELPMDYPRPPAQSFEGDTVSFRIDQGLLQKLQELARETGTTLYMTLLAAFNVLLFKYSGQSDIVVGSPVAGREHPDVEPLIGMFVNTLALRSYPEGRKTFRAFLSEVGEGAVEAFVHQAYPFEELVEHVQGHRDLSRSPLFDVMLVLQNMEQDELSAPGLVLSSYEIDSRAVKFDLTLTLTEKHGELQGSLAYAVRLFKRETAERMAAHFLEVLRAVVIEPDGLLGDVELMSAPERHEILEGFNRTEAEYPRERTIHTLFEEQAARTPDAMAIIDEEGRQLTYAELNARANQVANKLRGCGVQADTIVGLLTERSLDMIVGIFGILKAGGAYLPVDPSYPAERIRYILEDSGTKVLLTGQPAAQEPAFEGTILDLQGEAFSNEPIDNLVPVSGPDHLAYVIYTSGSTGRPKGVMIEHHSVINRLHWMQKEYGLGKKDMVLQKTPISFDVSVWELFWWSWYGAGLCLLPPGGEKDPAVIAAVIARQRVTTMHFVPPMLGAFLDYLEAHPEEVQGMTSLKQVFASGQALPKQLVDRFYACLGEDGIRLVNLYGPTEATVDVTSFDCTPGLERIPIGKPIDNIRLYVVDENLHPLPVGIPGELCIAGVGLAREYLGRPELTAEKFVDDPFAGEGRMYRTGDTARWLADGNVEYLGRMDHQVKIRGNRIEPGEIEEALLRHEQVREAAVIDRTDETGMSYLVAYVAAQDEIAGYELRAHLARSLPQYMIPAYFVTMERLPLTPNGKLDRRALPVPDTAAARAETYAAPQSSTERKLAEIWSEVLGAEQVGTRDNFFQMGGDSIKLIRLSNRIHQVFGTEAPLKDLYAYQTIGEFARCMEEPGTGSGPDKMEMELAQGLGLIKALQDRLRDEPAIGQYLLQGIEDFYPLSKIQQSMVYYSKLKPEEPIYHDQFFFTARIQRLDAGWIRQTTLALMGRHAILRTVFDTVRFTEPLQLVYKQVEPDLSVEDIAHLPVEAQRQYIEERRHADLADKYLTDDRLLWRLRVFRIGAEEAVILLSFHHAALDGWSVAVFQQEFMELYNWLAAAPQDALPESFELPPLRTSYKEYVALNAYKQADGKTAEFWRAFLAGSTRGKLPFNIARKPRSSTTPSAMINKPVEPGLVRKLEEGSRAYGCTVRDLCFAAHLYLLRIITTEEDIVTGVVSHDRPAVDDGDRLLGCFLNSLPMRMRIGKREAKQELLRQVADTLYRMKAHEVFLSDIARMTGERSDPSLNPIFDTLFNYTDFHVLNFRTAGDGIRPEEAAGLEMESAEMTNTLLDVEVHRSSGHMNVQIKYAPGYFYDQDMETVFTLYVRILEELCDEADPILGGEALTLTEEGARLLREWNAPVHELAAACTKGKTLHGLFEEQAARTPDSAAVRHRGRTLTYAQLEAESNRLARHLARHGVRSGDHVALVAGRGAGMITGMLAILKAGAAYVPVDPEYPPGRKAYILQNAEAAAVLADRTYPDLAHERIILMQDDRLSTESAEPLRIVKDSGELAYIIYTSGSTGTPKGVMIEHRSAVNLVSWVNRRFAVGGEDRLLFITSMCFDLSVYDIFGMLAAGGTVVVAEREEVLEPGALLRLMEAEKVTFWDSVPTTMSHFIHHLEEAPAAASLPAGLRLVFLSGDWIPVTLPGRIRQRFPRAEVISLGGATEGTVWSNYYPVGEVSLDQSSIPYGRPIGGNAFYILDDDREPVPWGVVGELYIGGVGVARGYMNDEAKTAAAFVPDPFLPGGGWMYKTGDLGRLLPDGNMEFLGRKDHQVKIRGYRVELGEIDSRLARHPGVREAVVTDRLDGREQRYLCAYIVPSGELTVAVVRDYLAAELPSYMVPGVYVFLEGLPLNANGKVDRKALPKPGELQDSGTSYTAPRTPAERKLAEIWQEVLGLKRVGVHEDFFEIGGDSLGAASMAGRIQKEMGIVLPLREIFRLPTIEKLAVLVEGSQQADDAGIPVLPNREYYRASAAQEWIYAVSTMSGEGDVYNMPHVLEISGQLDEERLRSTFLKLMERHETLRTGFDIQGEEVVQRIYPEAPFKIERLPWKPDQRHMQEEISRFIRPFDLSKPPLLRVGLADQHTGKHLLIVDMHHIISDGVSMQIVMRDFLRLYTGEELAPLPVLYKDYAAWQRERMQSEAHLAQEAYWLKSLSGELPGMELPIAYPRPAQRSYEGARHAFEVDSAVTEALRLLAASSGSTMFMTLMAAYTVLLSHYSGSEDIVLGTHVAGRVTGELEPMIGMFVNTLALRNYPRKELTFRQYVLEVRENTLGAFENQEYPFAELVEKLGIRRDSGRNPLFDFVFAFAEMESGNAELDGISVGPYAMEHTTAKFDLSLTMELEDSGLRGAFEYSTALFPMKSIEALIRDYRELLTSVASNPDRRLADLRVTGFQTKTVLPLETIELIL</sequence>
<dbReference type="Gene3D" id="1.10.1200.10">
    <property type="entry name" value="ACP-like"/>
    <property type="match status" value="4"/>
</dbReference>
<dbReference type="InterPro" id="IPR020845">
    <property type="entry name" value="AMP-binding_CS"/>
</dbReference>
<dbReference type="InterPro" id="IPR025110">
    <property type="entry name" value="AMP-bd_C"/>
</dbReference>
<keyword evidence="3" id="KW-0596">Phosphopantetheine</keyword>
<dbReference type="InterPro" id="IPR036736">
    <property type="entry name" value="ACP-like_sf"/>
</dbReference>
<dbReference type="PANTHER" id="PTHR45527:SF1">
    <property type="entry name" value="FATTY ACID SYNTHASE"/>
    <property type="match status" value="1"/>
</dbReference>
<dbReference type="CDD" id="cd05930">
    <property type="entry name" value="A_NRPS"/>
    <property type="match status" value="3"/>
</dbReference>
<dbReference type="FunFam" id="3.30.559.30:FF:000001">
    <property type="entry name" value="Non-ribosomal peptide synthetase"/>
    <property type="match status" value="1"/>
</dbReference>
<gene>
    <name evidence="10" type="ORF">B2K_19250</name>
</gene>
<organism evidence="10 11">
    <name type="scientific">Paenibacillus mucilaginosus K02</name>
    <dbReference type="NCBI Taxonomy" id="997761"/>
    <lineage>
        <taxon>Bacteria</taxon>
        <taxon>Bacillati</taxon>
        <taxon>Bacillota</taxon>
        <taxon>Bacilli</taxon>
        <taxon>Bacillales</taxon>
        <taxon>Paenibacillaceae</taxon>
        <taxon>Paenibacillus</taxon>
    </lineage>
</organism>
<keyword evidence="6" id="KW-0677">Repeat</keyword>
<protein>
    <submittedName>
        <fullName evidence="10">Fusaricidin synthetase</fullName>
    </submittedName>
</protein>
<dbReference type="CDD" id="cd19531">
    <property type="entry name" value="LCL_NRPS-like"/>
    <property type="match status" value="2"/>
</dbReference>
<dbReference type="NCBIfam" id="TIGR01720">
    <property type="entry name" value="NRPS-para261"/>
    <property type="match status" value="1"/>
</dbReference>
<evidence type="ECO:0000313" key="11">
    <source>
        <dbReference type="Proteomes" id="UP000007392"/>
    </source>
</evidence>
<dbReference type="Gene3D" id="3.30.300.30">
    <property type="match status" value="4"/>
</dbReference>
<dbReference type="InterPro" id="IPR010071">
    <property type="entry name" value="AA_adenyl_dom"/>
</dbReference>
<dbReference type="Gene3D" id="3.30.559.10">
    <property type="entry name" value="Chloramphenicol acetyltransferase-like domain"/>
    <property type="match status" value="6"/>
</dbReference>
<dbReference type="KEGG" id="pmw:B2K_19250"/>
<dbReference type="FunFam" id="2.30.38.10:FF:000001">
    <property type="entry name" value="Non-ribosomal peptide synthetase PvdI"/>
    <property type="match status" value="3"/>
</dbReference>
<dbReference type="Gene3D" id="3.30.559.30">
    <property type="entry name" value="Nonribosomal peptide synthetase, condensation domain"/>
    <property type="match status" value="6"/>
</dbReference>
<name>I0BKD0_9BACL</name>
<dbReference type="Pfam" id="PF00550">
    <property type="entry name" value="PP-binding"/>
    <property type="match status" value="4"/>
</dbReference>
<dbReference type="Pfam" id="PF13193">
    <property type="entry name" value="AMP-binding_C"/>
    <property type="match status" value="4"/>
</dbReference>
<dbReference type="EMBL" id="CP003422">
    <property type="protein sequence ID" value="AFH62827.2"/>
    <property type="molecule type" value="Genomic_DNA"/>
</dbReference>
<reference evidence="10 11" key="1">
    <citation type="submission" date="2013-06" db="EMBL/GenBank/DDBJ databases">
        <title>Complete genome sequence of Paenibacillus mucilaginosus K02.</title>
        <authorList>
            <person name="Xiao B."/>
            <person name="Sun L."/>
            <person name="Xiao L."/>
            <person name="Lian B."/>
        </authorList>
    </citation>
    <scope>NUCLEOTIDE SEQUENCE [LARGE SCALE GENOMIC DNA]</scope>
    <source>
        <strain evidence="10 11">K02</strain>
    </source>
</reference>
<dbReference type="FunFam" id="3.40.50.980:FF:000001">
    <property type="entry name" value="Non-ribosomal peptide synthetase"/>
    <property type="match status" value="4"/>
</dbReference>
<dbReference type="FunFam" id="1.10.1200.10:FF:000005">
    <property type="entry name" value="Nonribosomal peptide synthetase 1"/>
    <property type="match status" value="4"/>
</dbReference>
<dbReference type="GO" id="GO:0043041">
    <property type="term" value="P:amino acid activation for nonribosomal peptide biosynthetic process"/>
    <property type="evidence" value="ECO:0007669"/>
    <property type="project" value="TreeGrafter"/>
</dbReference>
<dbReference type="SUPFAM" id="SSF47336">
    <property type="entry name" value="ACP-like"/>
    <property type="match status" value="4"/>
</dbReference>
<comment type="cofactor">
    <cofactor evidence="1">
        <name>pantetheine 4'-phosphate</name>
        <dbReference type="ChEBI" id="CHEBI:47942"/>
    </cofactor>
</comment>
<keyword evidence="4" id="KW-0597">Phosphoprotein</keyword>
<accession>I0BKD0</accession>
<feature type="domain" description="Carrier" evidence="9">
    <location>
        <begin position="2478"/>
        <end position="2553"/>
    </location>
</feature>
<dbReference type="CDD" id="cd19543">
    <property type="entry name" value="DCL_NRPS"/>
    <property type="match status" value="1"/>
</dbReference>
<dbReference type="PANTHER" id="PTHR45527">
    <property type="entry name" value="NONRIBOSOMAL PEPTIDE SYNTHETASE"/>
    <property type="match status" value="1"/>
</dbReference>
<evidence type="ECO:0000256" key="2">
    <source>
        <dbReference type="ARBA" id="ARBA00006432"/>
    </source>
</evidence>
<dbReference type="SUPFAM" id="SSF56801">
    <property type="entry name" value="Acetyl-CoA synthetase-like"/>
    <property type="match status" value="4"/>
</dbReference>
<dbReference type="PROSITE" id="PS00012">
    <property type="entry name" value="PHOSPHOPANTETHEINE"/>
    <property type="match status" value="2"/>
</dbReference>
<dbReference type="GO" id="GO:0016874">
    <property type="term" value="F:ligase activity"/>
    <property type="evidence" value="ECO:0007669"/>
    <property type="project" value="UniProtKB-KW"/>
</dbReference>
<keyword evidence="7" id="KW-0045">Antibiotic biosynthesis</keyword>
<evidence type="ECO:0000256" key="8">
    <source>
        <dbReference type="ARBA" id="ARBA00023268"/>
    </source>
</evidence>
<dbReference type="NCBIfam" id="NF003417">
    <property type="entry name" value="PRK04813.1"/>
    <property type="match status" value="4"/>
</dbReference>
<dbReference type="Gene3D" id="3.40.50.980">
    <property type="match status" value="6"/>
</dbReference>
<dbReference type="InterPro" id="IPR009081">
    <property type="entry name" value="PP-bd_ACP"/>
</dbReference>
<dbReference type="GO" id="GO:0008610">
    <property type="term" value="P:lipid biosynthetic process"/>
    <property type="evidence" value="ECO:0007669"/>
    <property type="project" value="UniProtKB-ARBA"/>
</dbReference>
<dbReference type="Gene3D" id="3.40.50.12780">
    <property type="entry name" value="N-terminal domain of ligase-like"/>
    <property type="match status" value="1"/>
</dbReference>
<evidence type="ECO:0000259" key="9">
    <source>
        <dbReference type="PROSITE" id="PS50075"/>
    </source>
</evidence>
<dbReference type="CDD" id="cd17646">
    <property type="entry name" value="A_NRPS_AB3403-like"/>
    <property type="match status" value="1"/>
</dbReference>
<evidence type="ECO:0000313" key="10">
    <source>
        <dbReference type="EMBL" id="AFH62827.2"/>
    </source>
</evidence>
<evidence type="ECO:0000256" key="6">
    <source>
        <dbReference type="ARBA" id="ARBA00022737"/>
    </source>
</evidence>
<dbReference type="GO" id="GO:0031177">
    <property type="term" value="F:phosphopantetheine binding"/>
    <property type="evidence" value="ECO:0007669"/>
    <property type="project" value="InterPro"/>
</dbReference>
<dbReference type="InterPro" id="IPR023213">
    <property type="entry name" value="CAT-like_dom_sf"/>
</dbReference>
<dbReference type="Pfam" id="PF00501">
    <property type="entry name" value="AMP-binding"/>
    <property type="match status" value="4"/>
</dbReference>
<dbReference type="FunFam" id="3.40.50.980:FF:000002">
    <property type="entry name" value="Enterobactin synthetase component F"/>
    <property type="match status" value="2"/>
</dbReference>
<dbReference type="GO" id="GO:0005829">
    <property type="term" value="C:cytosol"/>
    <property type="evidence" value="ECO:0007669"/>
    <property type="project" value="TreeGrafter"/>
</dbReference>
<dbReference type="InterPro" id="IPR020806">
    <property type="entry name" value="PKS_PP-bd"/>
</dbReference>
<dbReference type="SUPFAM" id="SSF52777">
    <property type="entry name" value="CoA-dependent acyltransferases"/>
    <property type="match status" value="12"/>
</dbReference>
<keyword evidence="5" id="KW-0436">Ligase</keyword>
<dbReference type="FunFam" id="3.30.300.30:FF:000010">
    <property type="entry name" value="Enterobactin synthetase component F"/>
    <property type="match status" value="4"/>
</dbReference>
<keyword evidence="8" id="KW-0511">Multifunctional enzyme</keyword>
<evidence type="ECO:0000256" key="5">
    <source>
        <dbReference type="ARBA" id="ARBA00022598"/>
    </source>
</evidence>
<dbReference type="PROSITE" id="PS00455">
    <property type="entry name" value="AMP_BINDING"/>
    <property type="match status" value="4"/>
</dbReference>
<dbReference type="CDD" id="cd19534">
    <property type="entry name" value="E_NRPS"/>
    <property type="match status" value="1"/>
</dbReference>
<dbReference type="GO" id="GO:0017000">
    <property type="term" value="P:antibiotic biosynthetic process"/>
    <property type="evidence" value="ECO:0007669"/>
    <property type="project" value="UniProtKB-KW"/>
</dbReference>
<dbReference type="InterPro" id="IPR001242">
    <property type="entry name" value="Condensation_dom"/>
</dbReference>
<dbReference type="NCBIfam" id="TIGR01733">
    <property type="entry name" value="AA-adenyl-dom"/>
    <property type="match status" value="4"/>
</dbReference>
<evidence type="ECO:0000256" key="1">
    <source>
        <dbReference type="ARBA" id="ARBA00001957"/>
    </source>
</evidence>
<dbReference type="GO" id="GO:0044550">
    <property type="term" value="P:secondary metabolite biosynthetic process"/>
    <property type="evidence" value="ECO:0007669"/>
    <property type="project" value="UniProtKB-ARBA"/>
</dbReference>
<dbReference type="Proteomes" id="UP000007392">
    <property type="component" value="Chromosome"/>
</dbReference>
<dbReference type="FunFam" id="3.40.50.12780:FF:000012">
    <property type="entry name" value="Non-ribosomal peptide synthetase"/>
    <property type="match status" value="3"/>
</dbReference>
<comment type="similarity">
    <text evidence="2">Belongs to the ATP-dependent AMP-binding enzyme family.</text>
</comment>
<dbReference type="PROSITE" id="PS50075">
    <property type="entry name" value="CARRIER"/>
    <property type="match status" value="4"/>
</dbReference>
<dbReference type="InterPro" id="IPR010060">
    <property type="entry name" value="NRPS_synth"/>
</dbReference>
<dbReference type="Pfam" id="PF00668">
    <property type="entry name" value="Condensation"/>
    <property type="match status" value="6"/>
</dbReference>
<evidence type="ECO:0000256" key="4">
    <source>
        <dbReference type="ARBA" id="ARBA00022553"/>
    </source>
</evidence>
<evidence type="ECO:0000256" key="7">
    <source>
        <dbReference type="ARBA" id="ARBA00023194"/>
    </source>
</evidence>
<evidence type="ECO:0000256" key="3">
    <source>
        <dbReference type="ARBA" id="ARBA00022450"/>
    </source>
</evidence>
<feature type="domain" description="Carrier" evidence="9">
    <location>
        <begin position="3522"/>
        <end position="3597"/>
    </location>
</feature>
<dbReference type="InterPro" id="IPR006162">
    <property type="entry name" value="Ppantetheine_attach_site"/>
</dbReference>
<dbReference type="HOGENOM" id="CLU_223200_0_0_9"/>
<dbReference type="Gene3D" id="2.30.38.10">
    <property type="entry name" value="Luciferase, Domain 3"/>
    <property type="match status" value="3"/>
</dbReference>
<proteinExistence type="inferred from homology"/>
<dbReference type="InterPro" id="IPR042099">
    <property type="entry name" value="ANL_N_sf"/>
</dbReference>